<proteinExistence type="inferred from homology"/>
<reference evidence="10" key="1">
    <citation type="submission" date="2022-09" db="EMBL/GenBank/DDBJ databases">
        <title>Eubacterium sp. LFL-14 isolated from human feces.</title>
        <authorList>
            <person name="Liu F."/>
        </authorList>
    </citation>
    <scope>NUCLEOTIDE SEQUENCE</scope>
    <source>
        <strain evidence="10">LFL-14</strain>
    </source>
</reference>
<evidence type="ECO:0000256" key="6">
    <source>
        <dbReference type="ARBA" id="ARBA00022840"/>
    </source>
</evidence>
<evidence type="ECO:0000313" key="11">
    <source>
        <dbReference type="Proteomes" id="UP001431199"/>
    </source>
</evidence>
<organism evidence="10 11">
    <name type="scientific">Eubacterium album</name>
    <dbReference type="NCBI Taxonomy" id="2978477"/>
    <lineage>
        <taxon>Bacteria</taxon>
        <taxon>Bacillati</taxon>
        <taxon>Bacillota</taxon>
        <taxon>Clostridia</taxon>
        <taxon>Eubacteriales</taxon>
        <taxon>Eubacteriaceae</taxon>
        <taxon>Eubacterium</taxon>
    </lineage>
</organism>
<keyword evidence="11" id="KW-1185">Reference proteome</keyword>
<feature type="domain" description="Lysidine-tRNA(Ile) synthetase C-terminal" evidence="9">
    <location>
        <begin position="405"/>
        <end position="477"/>
    </location>
</feature>
<dbReference type="InterPro" id="IPR014729">
    <property type="entry name" value="Rossmann-like_a/b/a_fold"/>
</dbReference>
<dbReference type="SUPFAM" id="SSF52402">
    <property type="entry name" value="Adenine nucleotide alpha hydrolases-like"/>
    <property type="match status" value="1"/>
</dbReference>
<dbReference type="InterPro" id="IPR011063">
    <property type="entry name" value="TilS/TtcA_N"/>
</dbReference>
<keyword evidence="3 8" id="KW-0436">Ligase</keyword>
<dbReference type="InterPro" id="IPR012796">
    <property type="entry name" value="Lysidine-tRNA-synth_C"/>
</dbReference>
<sequence>MKILNDLTGLFDFRISIQYIKNMIKKVLNFIKENNMLQNGDSVVLGVSGGADSICMLYVLKEISKFINLKLVVVHVHHHIRGKEADGDMEYVRKICDKEHIPYEIFHIDAKKEAIARGMSEEEAGRVCRYECFAKVQEKYNANKISVAHNLNDNSETILFNLFRGTGIKGISGIPMQRDNIVRPLLCVSRKEIEKYLEENHISYRTDKTNFETEYSRNKLRLELIPYIKENINKKAEYNIVNAGKMLGEIEDYLEIETNKTYDEYVDENEEGIFISLKAFEIHPAIAKRIVRKGIEKKAGKLKDVTAAHVESIINLAKLEVSKSVNLPYNIKAIKKYKGILLSDLSDIKIEKIKEIPIIVNNELINENPYNGKFKIDFENNGFSVDDIQELLYTKWIDCDKIGSLTLRNRKEGDYLVVNDFGSKKKLKEYFINEKIPKEDRDKVLLLADGNHIVWIVGYRMSSYYKVNSNTRNIIKIEFYN</sequence>
<comment type="similarity">
    <text evidence="8">Belongs to the tRNA(Ile)-lysidine synthase family.</text>
</comment>
<protein>
    <recommendedName>
        <fullName evidence="8">tRNA(Ile)-lysidine synthase</fullName>
        <ecNumber evidence="8">6.3.4.19</ecNumber>
    </recommendedName>
    <alternativeName>
        <fullName evidence="8">tRNA(Ile)-2-lysyl-cytidine synthase</fullName>
    </alternativeName>
    <alternativeName>
        <fullName evidence="8">tRNA(Ile)-lysidine synthetase</fullName>
    </alternativeName>
</protein>
<dbReference type="SUPFAM" id="SSF56037">
    <property type="entry name" value="PheT/TilS domain"/>
    <property type="match status" value="1"/>
</dbReference>
<dbReference type="Pfam" id="PF01171">
    <property type="entry name" value="ATP_bind_3"/>
    <property type="match status" value="1"/>
</dbReference>
<dbReference type="CDD" id="cd01992">
    <property type="entry name" value="TilS_N"/>
    <property type="match status" value="1"/>
</dbReference>
<evidence type="ECO:0000256" key="8">
    <source>
        <dbReference type="HAMAP-Rule" id="MF_01161"/>
    </source>
</evidence>
<evidence type="ECO:0000256" key="1">
    <source>
        <dbReference type="ARBA" id="ARBA00004496"/>
    </source>
</evidence>
<comment type="catalytic activity">
    <reaction evidence="7 8">
        <text>cytidine(34) in tRNA(Ile2) + L-lysine + ATP = lysidine(34) in tRNA(Ile2) + AMP + diphosphate + H(+)</text>
        <dbReference type="Rhea" id="RHEA:43744"/>
        <dbReference type="Rhea" id="RHEA-COMP:10625"/>
        <dbReference type="Rhea" id="RHEA-COMP:10670"/>
        <dbReference type="ChEBI" id="CHEBI:15378"/>
        <dbReference type="ChEBI" id="CHEBI:30616"/>
        <dbReference type="ChEBI" id="CHEBI:32551"/>
        <dbReference type="ChEBI" id="CHEBI:33019"/>
        <dbReference type="ChEBI" id="CHEBI:82748"/>
        <dbReference type="ChEBI" id="CHEBI:83665"/>
        <dbReference type="ChEBI" id="CHEBI:456215"/>
        <dbReference type="EC" id="6.3.4.19"/>
    </reaction>
</comment>
<keyword evidence="5 8" id="KW-0547">Nucleotide-binding</keyword>
<dbReference type="Gene3D" id="3.40.50.620">
    <property type="entry name" value="HUPs"/>
    <property type="match status" value="1"/>
</dbReference>
<evidence type="ECO:0000256" key="3">
    <source>
        <dbReference type="ARBA" id="ARBA00022598"/>
    </source>
</evidence>
<evidence type="ECO:0000256" key="5">
    <source>
        <dbReference type="ARBA" id="ARBA00022741"/>
    </source>
</evidence>
<dbReference type="NCBIfam" id="TIGR02432">
    <property type="entry name" value="lysidine_TilS_N"/>
    <property type="match status" value="1"/>
</dbReference>
<dbReference type="Gene3D" id="1.20.59.20">
    <property type="match status" value="1"/>
</dbReference>
<keyword evidence="2 8" id="KW-0963">Cytoplasm</keyword>
<keyword evidence="4 8" id="KW-0819">tRNA processing</keyword>
<accession>A0ABT2M2I1</accession>
<gene>
    <name evidence="8 10" type="primary">tilS</name>
    <name evidence="10" type="ORF">N5B56_11690</name>
</gene>
<evidence type="ECO:0000313" key="10">
    <source>
        <dbReference type="EMBL" id="MCT7399735.1"/>
    </source>
</evidence>
<feature type="binding site" evidence="8">
    <location>
        <begin position="48"/>
        <end position="53"/>
    </location>
    <ligand>
        <name>ATP</name>
        <dbReference type="ChEBI" id="CHEBI:30616"/>
    </ligand>
</feature>
<dbReference type="EMBL" id="JAODBU010000012">
    <property type="protein sequence ID" value="MCT7399735.1"/>
    <property type="molecule type" value="Genomic_DNA"/>
</dbReference>
<dbReference type="NCBIfam" id="TIGR02433">
    <property type="entry name" value="lysidine_TilS_C"/>
    <property type="match status" value="1"/>
</dbReference>
<dbReference type="Pfam" id="PF11734">
    <property type="entry name" value="TilS_C"/>
    <property type="match status" value="1"/>
</dbReference>
<dbReference type="SUPFAM" id="SSF82829">
    <property type="entry name" value="MesJ substrate recognition domain-like"/>
    <property type="match status" value="1"/>
</dbReference>
<comment type="subcellular location">
    <subcellularLocation>
        <location evidence="1 8">Cytoplasm</location>
    </subcellularLocation>
</comment>
<dbReference type="InterPro" id="IPR012795">
    <property type="entry name" value="tRNA_Ile_lys_synt_N"/>
</dbReference>
<dbReference type="EC" id="6.3.4.19" evidence="8"/>
<dbReference type="Proteomes" id="UP001431199">
    <property type="component" value="Unassembled WGS sequence"/>
</dbReference>
<evidence type="ECO:0000256" key="2">
    <source>
        <dbReference type="ARBA" id="ARBA00022490"/>
    </source>
</evidence>
<comment type="function">
    <text evidence="8">Ligates lysine onto the cytidine present at position 34 of the AUA codon-specific tRNA(Ile) that contains the anticodon CAU, in an ATP-dependent manner. Cytidine is converted to lysidine, thus changing the amino acid specificity of the tRNA from methionine to isoleucine.</text>
</comment>
<keyword evidence="6 8" id="KW-0067">ATP-binding</keyword>
<dbReference type="InterPro" id="IPR012094">
    <property type="entry name" value="tRNA_Ile_lys_synt"/>
</dbReference>
<evidence type="ECO:0000259" key="9">
    <source>
        <dbReference type="SMART" id="SM00977"/>
    </source>
</evidence>
<comment type="domain">
    <text evidence="8">The N-terminal region contains the highly conserved SGGXDS motif, predicted to be a P-loop motif involved in ATP binding.</text>
</comment>
<comment type="caution">
    <text evidence="10">The sequence shown here is derived from an EMBL/GenBank/DDBJ whole genome shotgun (WGS) entry which is preliminary data.</text>
</comment>
<evidence type="ECO:0000256" key="4">
    <source>
        <dbReference type="ARBA" id="ARBA00022694"/>
    </source>
</evidence>
<dbReference type="RefSeq" id="WP_022088892.1">
    <property type="nucleotide sequence ID" value="NZ_JAODBU010000012.1"/>
</dbReference>
<evidence type="ECO:0000256" key="7">
    <source>
        <dbReference type="ARBA" id="ARBA00048539"/>
    </source>
</evidence>
<dbReference type="GO" id="GO:0032267">
    <property type="term" value="F:tRNA(Ile)-lysidine synthase activity"/>
    <property type="evidence" value="ECO:0007669"/>
    <property type="project" value="UniProtKB-EC"/>
</dbReference>
<dbReference type="PANTHER" id="PTHR43033">
    <property type="entry name" value="TRNA(ILE)-LYSIDINE SYNTHASE-RELATED"/>
    <property type="match status" value="1"/>
</dbReference>
<dbReference type="HAMAP" id="MF_01161">
    <property type="entry name" value="tRNA_Ile_lys_synt"/>
    <property type="match status" value="1"/>
</dbReference>
<dbReference type="PANTHER" id="PTHR43033:SF1">
    <property type="entry name" value="TRNA(ILE)-LYSIDINE SYNTHASE-RELATED"/>
    <property type="match status" value="1"/>
</dbReference>
<name>A0ABT2M2I1_9FIRM</name>
<dbReference type="SMART" id="SM00977">
    <property type="entry name" value="TilS_C"/>
    <property type="match status" value="1"/>
</dbReference>